<reference evidence="1 2" key="1">
    <citation type="submission" date="2007-04" db="EMBL/GenBank/DDBJ databases">
        <authorList>
            <person name="Fulton L."/>
            <person name="Clifton S."/>
            <person name="Fulton B."/>
            <person name="Xu J."/>
            <person name="Minx P."/>
            <person name="Pepin K.H."/>
            <person name="Johnson M."/>
            <person name="Thiruvilangam P."/>
            <person name="Bhonagiri V."/>
            <person name="Nash W.E."/>
            <person name="Mardis E.R."/>
            <person name="Wilson R.K."/>
        </authorList>
    </citation>
    <scope>NUCLEOTIDE SEQUENCE [LARGE SCALE GENOMIC DNA]</scope>
    <source>
        <strain evidence="1 2">ATCC 29149</strain>
    </source>
</reference>
<dbReference type="AlphaFoldDB" id="A7B0A8"/>
<evidence type="ECO:0000313" key="1">
    <source>
        <dbReference type="EMBL" id="EDN78574.1"/>
    </source>
</evidence>
<evidence type="ECO:0000313" key="2">
    <source>
        <dbReference type="Proteomes" id="UP000004410"/>
    </source>
</evidence>
<dbReference type="PaxDb" id="411470-RUMGNA_00984"/>
<reference evidence="1 2" key="2">
    <citation type="submission" date="2007-06" db="EMBL/GenBank/DDBJ databases">
        <title>Draft genome sequence of Ruminococcus gnavus (ATCC 29149).</title>
        <authorList>
            <person name="Sudarsanam P."/>
            <person name="Ley R."/>
            <person name="Guruge J."/>
            <person name="Turnbaugh P.J."/>
            <person name="Mahowald M."/>
            <person name="Liep D."/>
            <person name="Gordon J."/>
        </authorList>
    </citation>
    <scope>NUCLEOTIDE SEQUENCE [LARGE SCALE GENOMIC DNA]</scope>
    <source>
        <strain evidence="1 2">ATCC 29149</strain>
    </source>
</reference>
<proteinExistence type="predicted"/>
<protein>
    <submittedName>
        <fullName evidence="1">Uncharacterized protein</fullName>
    </submittedName>
</protein>
<gene>
    <name evidence="1" type="ORF">RUMGNA_00984</name>
</gene>
<name>A7B0A8_MEDG7</name>
<dbReference type="Proteomes" id="UP000004410">
    <property type="component" value="Unassembled WGS sequence"/>
</dbReference>
<organism evidence="1 2">
    <name type="scientific">Mediterraneibacter gnavus (strain ATCC 29149 / DSM 114966 / JCM 6515 / VPI C7-9)</name>
    <name type="common">Ruminococcus gnavus</name>
    <dbReference type="NCBI Taxonomy" id="411470"/>
    <lineage>
        <taxon>Bacteria</taxon>
        <taxon>Bacillati</taxon>
        <taxon>Bacillota</taxon>
        <taxon>Clostridia</taxon>
        <taxon>Lachnospirales</taxon>
        <taxon>Lachnospiraceae</taxon>
        <taxon>Mediterraneibacter</taxon>
    </lineage>
</organism>
<accession>A7B0A8</accession>
<comment type="caution">
    <text evidence="1">The sequence shown here is derived from an EMBL/GenBank/DDBJ whole genome shotgun (WGS) entry which is preliminary data.</text>
</comment>
<sequence>MITRFRKKRDRKLNNFKDITDYAGLSKSVLNYMDVLKILKIFGEIRDIKKEIAIFYLKMCMKGRKSIADKILSKMGRKNIGDWLKL</sequence>
<dbReference type="EMBL" id="AAYG02000009">
    <property type="protein sequence ID" value="EDN78574.1"/>
    <property type="molecule type" value="Genomic_DNA"/>
</dbReference>